<dbReference type="InterPro" id="IPR001296">
    <property type="entry name" value="Glyco_trans_1"/>
</dbReference>
<gene>
    <name evidence="4" type="ORF">SAMN05216490_0548</name>
</gene>
<keyword evidence="1" id="KW-0328">Glycosyltransferase</keyword>
<protein>
    <submittedName>
        <fullName evidence="4">Glycosyltransferase involved in cell wall bisynthesis</fullName>
    </submittedName>
</protein>
<name>A0A1H1PHC1_MUCMA</name>
<dbReference type="AlphaFoldDB" id="A0A1H1PHC1"/>
<keyword evidence="5" id="KW-1185">Reference proteome</keyword>
<evidence type="ECO:0000259" key="3">
    <source>
        <dbReference type="Pfam" id="PF00534"/>
    </source>
</evidence>
<evidence type="ECO:0000313" key="5">
    <source>
        <dbReference type="Proteomes" id="UP000199679"/>
    </source>
</evidence>
<keyword evidence="2 4" id="KW-0808">Transferase</keyword>
<organism evidence="4 5">
    <name type="scientific">Mucilaginibacter mallensis</name>
    <dbReference type="NCBI Taxonomy" id="652787"/>
    <lineage>
        <taxon>Bacteria</taxon>
        <taxon>Pseudomonadati</taxon>
        <taxon>Bacteroidota</taxon>
        <taxon>Sphingobacteriia</taxon>
        <taxon>Sphingobacteriales</taxon>
        <taxon>Sphingobacteriaceae</taxon>
        <taxon>Mucilaginibacter</taxon>
    </lineage>
</organism>
<sequence>MNTHETLVILTPGFPADEDDSTCIPPQQLFVKALKKQKPELNIIVISFQYPFEVRQYTWHDMQVIALGGRSRGKLYRRALWLKVWRTLKQLNRQHQIIGLLSFWMGECAFIGNRFANKYGRMHYCWVLGQDARTGNRFVRLINPKGEQLIALSDQLAREVEVNYGIVPKHIIPPGIDTSMFGTPATKRDIDLMGAGSLIPLKQYELFVDVVKKLTIQFPHIKAVICGRGPEMERLKHQIIRLKLENNVKLTGGLTHGEVLAMMQRTKVFLHTSAYEGFGMVLSEALYAGAQVVSLVKPMDLMPEEFHQGKNENELVGLVSGFLDDKDLKHEPVLFNPIECIADKVTELFINDDLTTEGTEILHRGH</sequence>
<dbReference type="Proteomes" id="UP000199679">
    <property type="component" value="Chromosome I"/>
</dbReference>
<proteinExistence type="predicted"/>
<dbReference type="PANTHER" id="PTHR12526">
    <property type="entry name" value="GLYCOSYLTRANSFERASE"/>
    <property type="match status" value="1"/>
</dbReference>
<dbReference type="Pfam" id="PF00534">
    <property type="entry name" value="Glycos_transf_1"/>
    <property type="match status" value="1"/>
</dbReference>
<dbReference type="GO" id="GO:0016757">
    <property type="term" value="F:glycosyltransferase activity"/>
    <property type="evidence" value="ECO:0007669"/>
    <property type="project" value="UniProtKB-KW"/>
</dbReference>
<dbReference type="SUPFAM" id="SSF53756">
    <property type="entry name" value="UDP-Glycosyltransferase/glycogen phosphorylase"/>
    <property type="match status" value="1"/>
</dbReference>
<dbReference type="Gene3D" id="3.40.50.2000">
    <property type="entry name" value="Glycogen Phosphorylase B"/>
    <property type="match status" value="2"/>
</dbReference>
<evidence type="ECO:0000256" key="1">
    <source>
        <dbReference type="ARBA" id="ARBA00022676"/>
    </source>
</evidence>
<dbReference type="RefSeq" id="WP_091368883.1">
    <property type="nucleotide sequence ID" value="NZ_LT629740.1"/>
</dbReference>
<evidence type="ECO:0000313" key="4">
    <source>
        <dbReference type="EMBL" id="SDS10477.1"/>
    </source>
</evidence>
<evidence type="ECO:0000256" key="2">
    <source>
        <dbReference type="ARBA" id="ARBA00022679"/>
    </source>
</evidence>
<dbReference type="EMBL" id="LT629740">
    <property type="protein sequence ID" value="SDS10477.1"/>
    <property type="molecule type" value="Genomic_DNA"/>
</dbReference>
<dbReference type="PANTHER" id="PTHR12526:SF510">
    <property type="entry name" value="D-INOSITOL 3-PHOSPHATE GLYCOSYLTRANSFERASE"/>
    <property type="match status" value="1"/>
</dbReference>
<reference evidence="4 5" key="1">
    <citation type="submission" date="2016-10" db="EMBL/GenBank/DDBJ databases">
        <authorList>
            <person name="de Groot N.N."/>
        </authorList>
    </citation>
    <scope>NUCLEOTIDE SEQUENCE [LARGE SCALE GENOMIC DNA]</scope>
    <source>
        <strain evidence="4 5">MP1X4</strain>
    </source>
</reference>
<dbReference type="STRING" id="652787.SAMN05216490_0548"/>
<feature type="domain" description="Glycosyl transferase family 1" evidence="3">
    <location>
        <begin position="187"/>
        <end position="295"/>
    </location>
</feature>
<accession>A0A1H1PHC1</accession>
<dbReference type="OrthoDB" id="1116389at2"/>